<dbReference type="GO" id="GO:0015288">
    <property type="term" value="F:porin activity"/>
    <property type="evidence" value="ECO:0007669"/>
    <property type="project" value="TreeGrafter"/>
</dbReference>
<feature type="chain" id="PRO_5003462458" evidence="9">
    <location>
        <begin position="24"/>
        <end position="438"/>
    </location>
</feature>
<feature type="coiled-coil region" evidence="8">
    <location>
        <begin position="380"/>
        <end position="409"/>
    </location>
</feature>
<dbReference type="PATRIC" id="fig|1030841.3.peg.2327"/>
<reference evidence="10 11" key="1">
    <citation type="submission" date="2011-06" db="EMBL/GenBank/DDBJ databases">
        <authorList>
            <person name="Muzny D."/>
            <person name="Qin X."/>
            <person name="Deng J."/>
            <person name="Jiang H."/>
            <person name="Liu Y."/>
            <person name="Qu J."/>
            <person name="Song X.-Z."/>
            <person name="Zhang L."/>
            <person name="Thornton R."/>
            <person name="Coyle M."/>
            <person name="Francisco L."/>
            <person name="Jackson L."/>
            <person name="Javaid M."/>
            <person name="Korchina V."/>
            <person name="Kovar C."/>
            <person name="Mata R."/>
            <person name="Mathew T."/>
            <person name="Ngo R."/>
            <person name="Nguyen L."/>
            <person name="Nguyen N."/>
            <person name="Okwuonu G."/>
            <person name="Ongeri F."/>
            <person name="Pham C."/>
            <person name="Simmons D."/>
            <person name="Wilczek-Boney K."/>
            <person name="Hale W."/>
            <person name="Jakkamsetti A."/>
            <person name="Pham P."/>
            <person name="Ruth R."/>
            <person name="San Lucas F."/>
            <person name="Warren J."/>
            <person name="Zhang J."/>
            <person name="Zhao Z."/>
            <person name="Zhou C."/>
            <person name="Zhu D."/>
            <person name="Lee S."/>
            <person name="Bess C."/>
            <person name="Blankenburg K."/>
            <person name="Forbes L."/>
            <person name="Fu Q."/>
            <person name="Gubbala S."/>
            <person name="Hirani K."/>
            <person name="Jayaseelan J.C."/>
            <person name="Lara F."/>
            <person name="Munidasa M."/>
            <person name="Palculict T."/>
            <person name="Patil S."/>
            <person name="Pu L.-L."/>
            <person name="Saada N."/>
            <person name="Tang L."/>
            <person name="Weissenberger G."/>
            <person name="Zhu Y."/>
            <person name="Hemphill L."/>
            <person name="Shang Y."/>
            <person name="Youmans B."/>
            <person name="Ayvaz T."/>
            <person name="Ross M."/>
            <person name="Santibanez J."/>
            <person name="Aqrawi P."/>
            <person name="Gross S."/>
            <person name="Joshi V."/>
            <person name="Fowler G."/>
            <person name="Nazareth L."/>
            <person name="Reid J."/>
            <person name="Worley K."/>
            <person name="Petrosino J."/>
            <person name="Highlander S."/>
            <person name="Gibbs R."/>
        </authorList>
    </citation>
    <scope>NUCLEOTIDE SEQUENCE [LARGE SCALE GENOMIC DNA]</scope>
    <source>
        <strain evidence="10 11">9715</strain>
    </source>
</reference>
<evidence type="ECO:0000313" key="11">
    <source>
        <dbReference type="Proteomes" id="UP000005336"/>
    </source>
</evidence>
<evidence type="ECO:0000256" key="5">
    <source>
        <dbReference type="ARBA" id="ARBA00022692"/>
    </source>
</evidence>
<evidence type="ECO:0000256" key="2">
    <source>
        <dbReference type="ARBA" id="ARBA00007613"/>
    </source>
</evidence>
<dbReference type="AlphaFoldDB" id="G4CTC7"/>
<keyword evidence="3" id="KW-0813">Transport</keyword>
<feature type="signal peptide" evidence="9">
    <location>
        <begin position="1"/>
        <end position="23"/>
    </location>
</feature>
<dbReference type="PANTHER" id="PTHR30026:SF20">
    <property type="entry name" value="OUTER MEMBRANE PROTEIN TOLC"/>
    <property type="match status" value="1"/>
</dbReference>
<keyword evidence="4" id="KW-1134">Transmembrane beta strand</keyword>
<evidence type="ECO:0000256" key="3">
    <source>
        <dbReference type="ARBA" id="ARBA00022448"/>
    </source>
</evidence>
<evidence type="ECO:0000256" key="9">
    <source>
        <dbReference type="SAM" id="SignalP"/>
    </source>
</evidence>
<dbReference type="RefSeq" id="WP_009117477.1">
    <property type="nucleotide sequence ID" value="NZ_JH165159.1"/>
</dbReference>
<keyword evidence="5" id="KW-0812">Transmembrane</keyword>
<name>G4CTC7_9NEIS</name>
<dbReference type="Pfam" id="PF02321">
    <property type="entry name" value="OEP"/>
    <property type="match status" value="2"/>
</dbReference>
<dbReference type="EMBL" id="AGAZ01000076">
    <property type="protein sequence ID" value="EGZ44291.1"/>
    <property type="molecule type" value="Genomic_DNA"/>
</dbReference>
<organism evidence="10 11">
    <name type="scientific">Neisseria wadsworthii 9715</name>
    <dbReference type="NCBI Taxonomy" id="1030841"/>
    <lineage>
        <taxon>Bacteria</taxon>
        <taxon>Pseudomonadati</taxon>
        <taxon>Pseudomonadota</taxon>
        <taxon>Betaproteobacteria</taxon>
        <taxon>Neisseriales</taxon>
        <taxon>Neisseriaceae</taxon>
        <taxon>Neisseria</taxon>
    </lineage>
</organism>
<accession>G4CTC7</accession>
<evidence type="ECO:0000256" key="1">
    <source>
        <dbReference type="ARBA" id="ARBA00004442"/>
    </source>
</evidence>
<dbReference type="STRING" id="1030841.HMPREF9370_2337"/>
<evidence type="ECO:0000256" key="4">
    <source>
        <dbReference type="ARBA" id="ARBA00022452"/>
    </source>
</evidence>
<dbReference type="InterPro" id="IPR010130">
    <property type="entry name" value="T1SS_OMP_TolC"/>
</dbReference>
<evidence type="ECO:0000256" key="6">
    <source>
        <dbReference type="ARBA" id="ARBA00023136"/>
    </source>
</evidence>
<keyword evidence="9" id="KW-0732">Signal</keyword>
<dbReference type="NCBIfam" id="TIGR01844">
    <property type="entry name" value="type_I_sec_TolC"/>
    <property type="match status" value="1"/>
</dbReference>
<evidence type="ECO:0000256" key="7">
    <source>
        <dbReference type="ARBA" id="ARBA00023237"/>
    </source>
</evidence>
<dbReference type="Proteomes" id="UP000005336">
    <property type="component" value="Unassembled WGS sequence"/>
</dbReference>
<protein>
    <submittedName>
        <fullName evidence="10">TolC family type I secretion outer membrane protein</fullName>
    </submittedName>
</protein>
<sequence>MSRLKFLAAIFPIIFFPASKSYAFSLAEAWKAAVNYSADYSASKHERNAEAEQKQQARSALLPKIAANASYQRHPSSSSSETRSQGWNIQASQVLFDKSRYAQYKQGKLAEESANAKLDSKEGELLLNVSKAYFDVLLQKDKLSAIRKEKSAYEQQMKQAKEMFKQGAATIIDTHEAKSGYDAALSKEIETLTQLEIAENTLADMTGLNPKLIKTIKISPNNTNLLGYTKEQDWQLLAESHNPEWLQQKLALASSKEGLKAAKGKHWPTVTLNGGYQNNMNTVENEAYGGEYKYRSKGGTISVDVNMPLYTGGETSSLIRQAAAQEMQNEDLLTATERKIRLEIKQAYRSTSSNKILMMAQERLLVTNQAKLDSTKLGRQVGVRNNLEEIQAQQNKAEAEQKLAEAKYAYVQSYLQLLNSAGVLTEPERQTQIHQSLY</sequence>
<dbReference type="GO" id="GO:0015562">
    <property type="term" value="F:efflux transmembrane transporter activity"/>
    <property type="evidence" value="ECO:0007669"/>
    <property type="project" value="InterPro"/>
</dbReference>
<evidence type="ECO:0000313" key="10">
    <source>
        <dbReference type="EMBL" id="EGZ44291.1"/>
    </source>
</evidence>
<keyword evidence="11" id="KW-1185">Reference proteome</keyword>
<dbReference type="SUPFAM" id="SSF56954">
    <property type="entry name" value="Outer membrane efflux proteins (OEP)"/>
    <property type="match status" value="1"/>
</dbReference>
<dbReference type="GO" id="GO:1990281">
    <property type="term" value="C:efflux pump complex"/>
    <property type="evidence" value="ECO:0007669"/>
    <property type="project" value="TreeGrafter"/>
</dbReference>
<comment type="caution">
    <text evidence="10">The sequence shown here is derived from an EMBL/GenBank/DDBJ whole genome shotgun (WGS) entry which is preliminary data.</text>
</comment>
<comment type="subcellular location">
    <subcellularLocation>
        <location evidence="1">Cell outer membrane</location>
    </subcellularLocation>
</comment>
<dbReference type="HOGENOM" id="CLU_012817_0_2_4"/>
<comment type="similarity">
    <text evidence="2">Belongs to the outer membrane factor (OMF) (TC 1.B.17) family.</text>
</comment>
<gene>
    <name evidence="10" type="primary">natC</name>
    <name evidence="10" type="ORF">HMPREF9370_2337</name>
</gene>
<evidence type="ECO:0000256" key="8">
    <source>
        <dbReference type="SAM" id="Coils"/>
    </source>
</evidence>
<proteinExistence type="inferred from homology"/>
<dbReference type="OrthoDB" id="9813458at2"/>
<dbReference type="InterPro" id="IPR003423">
    <property type="entry name" value="OMP_efflux"/>
</dbReference>
<dbReference type="GO" id="GO:0009279">
    <property type="term" value="C:cell outer membrane"/>
    <property type="evidence" value="ECO:0007669"/>
    <property type="project" value="UniProtKB-SubCell"/>
</dbReference>
<keyword evidence="6" id="KW-0472">Membrane</keyword>
<dbReference type="PANTHER" id="PTHR30026">
    <property type="entry name" value="OUTER MEMBRANE PROTEIN TOLC"/>
    <property type="match status" value="1"/>
</dbReference>
<keyword evidence="7" id="KW-0998">Cell outer membrane</keyword>
<dbReference type="InterPro" id="IPR051906">
    <property type="entry name" value="TolC-like"/>
</dbReference>
<keyword evidence="8" id="KW-0175">Coiled coil</keyword>
<dbReference type="Gene3D" id="1.20.1600.10">
    <property type="entry name" value="Outer membrane efflux proteins (OEP)"/>
    <property type="match status" value="1"/>
</dbReference>